<name>A0A6C0AH00_9ZZZZ</name>
<dbReference type="AlphaFoldDB" id="A0A6C0AH00"/>
<dbReference type="EMBL" id="MN740625">
    <property type="protein sequence ID" value="QHS79087.1"/>
    <property type="molecule type" value="Genomic_DNA"/>
</dbReference>
<proteinExistence type="predicted"/>
<protein>
    <submittedName>
        <fullName evidence="1">Uncharacterized protein</fullName>
    </submittedName>
</protein>
<sequence length="68" mass="8375">MEFPEDILRIIHAYSKPCTHPQWKTLHRMTLARFQNDLRFTISQLILYKPRTYQNYIRCSLLTETLYR</sequence>
<evidence type="ECO:0000313" key="1">
    <source>
        <dbReference type="EMBL" id="QHS79087.1"/>
    </source>
</evidence>
<reference evidence="1" key="1">
    <citation type="journal article" date="2020" name="Nature">
        <title>Giant virus diversity and host interactions through global metagenomics.</title>
        <authorList>
            <person name="Schulz F."/>
            <person name="Roux S."/>
            <person name="Paez-Espino D."/>
            <person name="Jungbluth S."/>
            <person name="Walsh D.A."/>
            <person name="Denef V.J."/>
            <person name="McMahon K.D."/>
            <person name="Konstantinidis K.T."/>
            <person name="Eloe-Fadrosh E.A."/>
            <person name="Kyrpides N.C."/>
            <person name="Woyke T."/>
        </authorList>
    </citation>
    <scope>NUCLEOTIDE SEQUENCE</scope>
    <source>
        <strain evidence="1">GVMAG-S-1035118-87</strain>
    </source>
</reference>
<accession>A0A6C0AH00</accession>
<organism evidence="1">
    <name type="scientific">viral metagenome</name>
    <dbReference type="NCBI Taxonomy" id="1070528"/>
    <lineage>
        <taxon>unclassified sequences</taxon>
        <taxon>metagenomes</taxon>
        <taxon>organismal metagenomes</taxon>
    </lineage>
</organism>